<evidence type="ECO:0000256" key="1">
    <source>
        <dbReference type="ARBA" id="ARBA00001971"/>
    </source>
</evidence>
<dbReference type="Gene3D" id="2.40.180.10">
    <property type="entry name" value="Catalase core domain"/>
    <property type="match status" value="1"/>
</dbReference>
<feature type="non-terminal residue" evidence="5">
    <location>
        <position position="1"/>
    </location>
</feature>
<dbReference type="Pfam" id="PF06628">
    <property type="entry name" value="Catalase-rel"/>
    <property type="match status" value="1"/>
</dbReference>
<feature type="domain" description="Catalase immune-responsive" evidence="4">
    <location>
        <begin position="54"/>
        <end position="114"/>
    </location>
</feature>
<dbReference type="EC" id="1.11.1.6" evidence="2"/>
<evidence type="ECO:0000313" key="6">
    <source>
        <dbReference type="Proteomes" id="UP000003412"/>
    </source>
</evidence>
<dbReference type="Proteomes" id="UP000003412">
    <property type="component" value="Chromosome"/>
</dbReference>
<name>A0ABP2JSW3_9LIST</name>
<proteinExistence type="predicted"/>
<sequence length="127" mass="14485">VANNQRDGHMPFKQQTSSINYEPNSYDTEPKENPAFIEPEQEIRGDIAGRLIAEKPNNFGHAKEVWDRYSDAERAALVKNIVDDWSGVRDDIKIRNLRNFYQVEPEFASRVAAGTGINLEEHVADLK</sequence>
<dbReference type="PANTHER" id="PTHR11465:SF23">
    <property type="entry name" value="CATALASE-2"/>
    <property type="match status" value="1"/>
</dbReference>
<evidence type="ECO:0000256" key="2">
    <source>
        <dbReference type="ARBA" id="ARBA00012314"/>
    </source>
</evidence>
<keyword evidence="6" id="KW-1185">Reference proteome</keyword>
<reference evidence="5 6" key="1">
    <citation type="journal article" date="2010" name="Microbiol. Resour. Announc.">
        <title>Comparative genomics of the bacterial genus Listeria: Genome evolution is characterized by limited gene acquisition and limited gene loss.</title>
        <authorList>
            <person name="den Bakker H.C."/>
            <person name="Cummings C.A."/>
            <person name="Ferreira V."/>
            <person name="Vatta P."/>
            <person name="Orsi R.H."/>
            <person name="Degoricija L."/>
            <person name="Barker M."/>
            <person name="Petrauskene O."/>
            <person name="Furtado M.R."/>
            <person name="Wiedmann M."/>
        </authorList>
    </citation>
    <scope>NUCLEOTIDE SEQUENCE [LARGE SCALE GENOMIC DNA]</scope>
    <source>
        <strain evidence="5 6">FSL S4-120</strain>
    </source>
</reference>
<dbReference type="InterPro" id="IPR018028">
    <property type="entry name" value="Catalase"/>
</dbReference>
<dbReference type="InterPro" id="IPR020835">
    <property type="entry name" value="Catalase_sf"/>
</dbReference>
<comment type="caution">
    <text evidence="5">The sequence shown here is derived from an EMBL/GenBank/DDBJ whole genome shotgun (WGS) entry which is preliminary data.</text>
</comment>
<dbReference type="PANTHER" id="PTHR11465">
    <property type="entry name" value="CATALASE"/>
    <property type="match status" value="1"/>
</dbReference>
<dbReference type="InterPro" id="IPR010582">
    <property type="entry name" value="Catalase_immune_responsive"/>
</dbReference>
<gene>
    <name evidence="5" type="ORF">NT05LM_3265</name>
</gene>
<evidence type="ECO:0000259" key="4">
    <source>
        <dbReference type="Pfam" id="PF06628"/>
    </source>
</evidence>
<feature type="compositionally biased region" description="Basic and acidic residues" evidence="3">
    <location>
        <begin position="1"/>
        <end position="10"/>
    </location>
</feature>
<evidence type="ECO:0000313" key="5">
    <source>
        <dbReference type="EMBL" id="EFR86425.1"/>
    </source>
</evidence>
<accession>A0ABP2JSW3</accession>
<feature type="region of interest" description="Disordered" evidence="3">
    <location>
        <begin position="1"/>
        <end position="34"/>
    </location>
</feature>
<dbReference type="SUPFAM" id="SSF56634">
    <property type="entry name" value="Heme-dependent catalase-like"/>
    <property type="match status" value="1"/>
</dbReference>
<feature type="compositionally biased region" description="Polar residues" evidence="3">
    <location>
        <begin position="13"/>
        <end position="27"/>
    </location>
</feature>
<evidence type="ECO:0000256" key="3">
    <source>
        <dbReference type="SAM" id="MobiDB-lite"/>
    </source>
</evidence>
<comment type="cofactor">
    <cofactor evidence="1">
        <name>heme</name>
        <dbReference type="ChEBI" id="CHEBI:30413"/>
    </cofactor>
</comment>
<organism evidence="5 6">
    <name type="scientific">Listeria marthii FSL S4-120</name>
    <dbReference type="NCBI Taxonomy" id="702457"/>
    <lineage>
        <taxon>Bacteria</taxon>
        <taxon>Bacillati</taxon>
        <taxon>Bacillota</taxon>
        <taxon>Bacilli</taxon>
        <taxon>Bacillales</taxon>
        <taxon>Listeriaceae</taxon>
        <taxon>Listeria</taxon>
    </lineage>
</organism>
<dbReference type="EMBL" id="ADXF01001148">
    <property type="protein sequence ID" value="EFR86425.1"/>
    <property type="molecule type" value="Genomic_DNA"/>
</dbReference>
<protein>
    <recommendedName>
        <fullName evidence="2">catalase</fullName>
        <ecNumber evidence="2">1.11.1.6</ecNumber>
    </recommendedName>
</protein>